<dbReference type="InterPro" id="IPR006016">
    <property type="entry name" value="UspA"/>
</dbReference>
<feature type="domain" description="UspA" evidence="2">
    <location>
        <begin position="163"/>
        <end position="299"/>
    </location>
</feature>
<feature type="domain" description="UspA" evidence="2">
    <location>
        <begin position="17"/>
        <end position="150"/>
    </location>
</feature>
<protein>
    <submittedName>
        <fullName evidence="3">Universal stress protein</fullName>
    </submittedName>
</protein>
<keyword evidence="4" id="KW-1185">Reference proteome</keyword>
<dbReference type="OrthoDB" id="9784123at2"/>
<accession>A0A5C4UTP7</accession>
<dbReference type="PANTHER" id="PTHR46553">
    <property type="entry name" value="ADENINE NUCLEOTIDE ALPHA HYDROLASES-LIKE SUPERFAMILY PROTEIN"/>
    <property type="match status" value="1"/>
</dbReference>
<evidence type="ECO:0000259" key="2">
    <source>
        <dbReference type="Pfam" id="PF00582"/>
    </source>
</evidence>
<dbReference type="InterPro" id="IPR006015">
    <property type="entry name" value="Universal_stress_UspA"/>
</dbReference>
<evidence type="ECO:0000313" key="3">
    <source>
        <dbReference type="EMBL" id="KAB8181793.1"/>
    </source>
</evidence>
<dbReference type="EMBL" id="VDLX02000044">
    <property type="protein sequence ID" value="KAB8181793.1"/>
    <property type="molecule type" value="Genomic_DNA"/>
</dbReference>
<name>A0A5C4UTP7_9ACTN</name>
<dbReference type="Pfam" id="PF00582">
    <property type="entry name" value="Usp"/>
    <property type="match status" value="2"/>
</dbReference>
<dbReference type="PRINTS" id="PR01438">
    <property type="entry name" value="UNVRSLSTRESS"/>
</dbReference>
<dbReference type="PANTHER" id="PTHR46553:SF3">
    <property type="entry name" value="ADENINE NUCLEOTIDE ALPHA HYDROLASES-LIKE SUPERFAMILY PROTEIN"/>
    <property type="match status" value="1"/>
</dbReference>
<dbReference type="SUPFAM" id="SSF52402">
    <property type="entry name" value="Adenine nucleotide alpha hydrolases-like"/>
    <property type="match status" value="2"/>
</dbReference>
<comment type="caution">
    <text evidence="3">The sequence shown here is derived from an EMBL/GenBank/DDBJ whole genome shotgun (WGS) entry which is preliminary data.</text>
</comment>
<dbReference type="RefSeq" id="WP_139638392.1">
    <property type="nucleotide sequence ID" value="NZ_VDLX02000044.1"/>
</dbReference>
<gene>
    <name evidence="3" type="ORF">FH608_050685</name>
</gene>
<evidence type="ECO:0000256" key="1">
    <source>
        <dbReference type="ARBA" id="ARBA00008791"/>
    </source>
</evidence>
<dbReference type="AlphaFoldDB" id="A0A5C4UTP7"/>
<sequence>MSAGFGTEAGAARAGERPVVVGYDESPGSEQALRWAAEEARLRGLPLVVCHAWHWPYTRRPVDKEVLARLEATATAVVEGGTHRARELAPTVNVRSLLAKGVASAVLLQAVRNAELGVLGSRGQGGFEELRVGSAAVQVPAHSVEPVIVVGPDGVPAGEGRPRIVVGVDGSPAGQRALEFAFEEARLRAAPVTVVCCWEDAGDLSGQDGLPFVDRRALRANAEASFRNAVSQLTCRYPAVPVMSEFIAGRPERTVIDAAQEATLLVLGSRGVGSTPSVLLGRVTQTALAEAVCPVAVTPPRT</sequence>
<reference evidence="3 4" key="1">
    <citation type="submission" date="2019-10" db="EMBL/GenBank/DDBJ databases">
        <title>Nonomuraea sp. nov., isolated from Phyllanthus amarus.</title>
        <authorList>
            <person name="Klykleung N."/>
            <person name="Tanasupawat S."/>
        </authorList>
    </citation>
    <scope>NUCLEOTIDE SEQUENCE [LARGE SCALE GENOMIC DNA]</scope>
    <source>
        <strain evidence="3 4">PA1-10</strain>
    </source>
</reference>
<comment type="similarity">
    <text evidence="1">Belongs to the universal stress protein A family.</text>
</comment>
<dbReference type="Proteomes" id="UP000312512">
    <property type="component" value="Unassembled WGS sequence"/>
</dbReference>
<proteinExistence type="inferred from homology"/>
<dbReference type="Gene3D" id="3.40.50.620">
    <property type="entry name" value="HUPs"/>
    <property type="match status" value="2"/>
</dbReference>
<organism evidence="3 4">
    <name type="scientific">Nonomuraea phyllanthi</name>
    <dbReference type="NCBI Taxonomy" id="2219224"/>
    <lineage>
        <taxon>Bacteria</taxon>
        <taxon>Bacillati</taxon>
        <taxon>Actinomycetota</taxon>
        <taxon>Actinomycetes</taxon>
        <taxon>Streptosporangiales</taxon>
        <taxon>Streptosporangiaceae</taxon>
        <taxon>Nonomuraea</taxon>
    </lineage>
</organism>
<dbReference type="InterPro" id="IPR014729">
    <property type="entry name" value="Rossmann-like_a/b/a_fold"/>
</dbReference>
<evidence type="ECO:0000313" key="4">
    <source>
        <dbReference type="Proteomes" id="UP000312512"/>
    </source>
</evidence>